<comment type="catalytic activity">
    <reaction evidence="14 15">
        <text>coproporphyrinogen III + 2 S-adenosyl-L-methionine = protoporphyrinogen IX + 2 5'-deoxyadenosine + 2 L-methionine + 2 CO2</text>
        <dbReference type="Rhea" id="RHEA:15425"/>
        <dbReference type="ChEBI" id="CHEBI:16526"/>
        <dbReference type="ChEBI" id="CHEBI:17319"/>
        <dbReference type="ChEBI" id="CHEBI:57307"/>
        <dbReference type="ChEBI" id="CHEBI:57309"/>
        <dbReference type="ChEBI" id="CHEBI:57844"/>
        <dbReference type="ChEBI" id="CHEBI:59789"/>
        <dbReference type="EC" id="1.3.98.3"/>
    </reaction>
</comment>
<dbReference type="GO" id="GO:0046872">
    <property type="term" value="F:metal ion binding"/>
    <property type="evidence" value="ECO:0007669"/>
    <property type="project" value="UniProtKB-KW"/>
</dbReference>
<dbReference type="GO" id="GO:0051539">
    <property type="term" value="F:4 iron, 4 sulfur cluster binding"/>
    <property type="evidence" value="ECO:0007669"/>
    <property type="project" value="UniProtKB-KW"/>
</dbReference>
<keyword evidence="9 15" id="KW-0560">Oxidoreductase</keyword>
<evidence type="ECO:0000256" key="5">
    <source>
        <dbReference type="ARBA" id="ARBA00022485"/>
    </source>
</evidence>
<name>A0A348G3M3_9HYPH</name>
<evidence type="ECO:0000256" key="13">
    <source>
        <dbReference type="ARBA" id="ARBA00024295"/>
    </source>
</evidence>
<comment type="subunit">
    <text evidence="4">Monomer.</text>
</comment>
<dbReference type="InterPro" id="IPR004558">
    <property type="entry name" value="Coprogen_oxidase_HemN"/>
</dbReference>
<evidence type="ECO:0000256" key="8">
    <source>
        <dbReference type="ARBA" id="ARBA00022723"/>
    </source>
</evidence>
<keyword evidence="8 15" id="KW-0479">Metal-binding</keyword>
<feature type="domain" description="Radical SAM core" evidence="18">
    <location>
        <begin position="41"/>
        <end position="274"/>
    </location>
</feature>
<protein>
    <recommendedName>
        <fullName evidence="15">Coproporphyrinogen-III oxidase</fullName>
        <ecNumber evidence="15">1.3.98.3</ecNumber>
    </recommendedName>
</protein>
<dbReference type="PIRSF" id="PIRSF000167">
    <property type="entry name" value="HemN"/>
    <property type="match status" value="1"/>
</dbReference>
<feature type="binding site" evidence="16">
    <location>
        <position position="139"/>
    </location>
    <ligand>
        <name>S-adenosyl-L-methionine</name>
        <dbReference type="ChEBI" id="CHEBI:59789"/>
        <label>1</label>
    </ligand>
</feature>
<evidence type="ECO:0000313" key="20">
    <source>
        <dbReference type="Proteomes" id="UP000266934"/>
    </source>
</evidence>
<dbReference type="CDD" id="cd01335">
    <property type="entry name" value="Radical_SAM"/>
    <property type="match status" value="1"/>
</dbReference>
<dbReference type="NCBIfam" id="TIGR00538">
    <property type="entry name" value="hemN"/>
    <property type="match status" value="1"/>
</dbReference>
<dbReference type="InterPro" id="IPR034505">
    <property type="entry name" value="Coproporphyrinogen-III_oxidase"/>
</dbReference>
<evidence type="ECO:0000256" key="7">
    <source>
        <dbReference type="ARBA" id="ARBA00022691"/>
    </source>
</evidence>
<dbReference type="KEGG" id="blag:BLTE_28410"/>
<evidence type="ECO:0000256" key="11">
    <source>
        <dbReference type="ARBA" id="ARBA00023014"/>
    </source>
</evidence>
<evidence type="ECO:0000256" key="3">
    <source>
        <dbReference type="ARBA" id="ARBA00005493"/>
    </source>
</evidence>
<feature type="binding site" evidence="16">
    <location>
        <position position="323"/>
    </location>
    <ligand>
        <name>S-adenosyl-L-methionine</name>
        <dbReference type="ChEBI" id="CHEBI:59789"/>
        <label>1</label>
    </ligand>
</feature>
<dbReference type="Gene3D" id="1.10.10.920">
    <property type="match status" value="1"/>
</dbReference>
<evidence type="ECO:0000256" key="2">
    <source>
        <dbReference type="ARBA" id="ARBA00004785"/>
    </source>
</evidence>
<feature type="binding site" evidence="16">
    <location>
        <position position="166"/>
    </location>
    <ligand>
        <name>S-adenosyl-L-methionine</name>
        <dbReference type="ChEBI" id="CHEBI:59789"/>
        <label>2</label>
    </ligand>
</feature>
<keyword evidence="20" id="KW-1185">Reference proteome</keyword>
<evidence type="ECO:0000256" key="16">
    <source>
        <dbReference type="PIRSR" id="PIRSR000167-1"/>
    </source>
</evidence>
<keyword evidence="7 15" id="KW-0949">S-adenosyl-L-methionine</keyword>
<dbReference type="AlphaFoldDB" id="A0A348G3M3"/>
<dbReference type="Pfam" id="PF04055">
    <property type="entry name" value="Radical_SAM"/>
    <property type="match status" value="1"/>
</dbReference>
<dbReference type="PANTHER" id="PTHR13932">
    <property type="entry name" value="COPROPORPHYRINIGEN III OXIDASE"/>
    <property type="match status" value="1"/>
</dbReference>
<evidence type="ECO:0000256" key="6">
    <source>
        <dbReference type="ARBA" id="ARBA00022490"/>
    </source>
</evidence>
<comment type="pathway">
    <text evidence="2 15">Porphyrin-containing compound metabolism; protoporphyrin-IX biosynthesis; protoporphyrinogen-IX from coproporphyrinogen-III (AdoMet route): step 1/1.</text>
</comment>
<comment type="similarity">
    <text evidence="3 15">Belongs to the anaerobic coproporphyrinogen-III oxidase family.</text>
</comment>
<comment type="function">
    <text evidence="13">Involved in the heme biosynthesis. Catalyzes the anaerobic oxidative decarboxylation of propionate groups of rings A and B of coproporphyrinogen III to yield the vinyl groups in protoporphyrinogen IX.</text>
</comment>
<evidence type="ECO:0000256" key="1">
    <source>
        <dbReference type="ARBA" id="ARBA00004496"/>
    </source>
</evidence>
<feature type="binding site" evidence="16">
    <location>
        <position position="106"/>
    </location>
    <ligand>
        <name>S-adenosyl-L-methionine</name>
        <dbReference type="ChEBI" id="CHEBI:59789"/>
        <label>1</label>
    </ligand>
</feature>
<dbReference type="InterPro" id="IPR023404">
    <property type="entry name" value="rSAM_horseshoe"/>
</dbReference>
<evidence type="ECO:0000313" key="19">
    <source>
        <dbReference type="EMBL" id="BBF94156.1"/>
    </source>
</evidence>
<feature type="binding site" evidence="17">
    <location>
        <position position="63"/>
    </location>
    <ligand>
        <name>[4Fe-4S] cluster</name>
        <dbReference type="ChEBI" id="CHEBI:49883"/>
        <note>4Fe-4S-S-AdoMet</note>
    </ligand>
</feature>
<keyword evidence="5 15" id="KW-0004">4Fe-4S</keyword>
<evidence type="ECO:0000256" key="10">
    <source>
        <dbReference type="ARBA" id="ARBA00023004"/>
    </source>
</evidence>
<comment type="cofactor">
    <cofactor evidence="15 17">
        <name>[4Fe-4S] cluster</name>
        <dbReference type="ChEBI" id="CHEBI:49883"/>
    </cofactor>
    <text evidence="15 17">Binds 1 [4Fe-4S] cluster. The cluster is coordinated with 3 cysteines and an exchangeable S-adenosyl-L-methionine.</text>
</comment>
<evidence type="ECO:0000256" key="17">
    <source>
        <dbReference type="PIRSR" id="PIRSR000167-2"/>
    </source>
</evidence>
<evidence type="ECO:0000256" key="12">
    <source>
        <dbReference type="ARBA" id="ARBA00023244"/>
    </source>
</evidence>
<dbReference type="Gene3D" id="3.80.30.20">
    <property type="entry name" value="tm_1862 like domain"/>
    <property type="match status" value="1"/>
</dbReference>
<dbReference type="InterPro" id="IPR006638">
    <property type="entry name" value="Elp3/MiaA/NifB-like_rSAM"/>
</dbReference>
<dbReference type="SMART" id="SM00729">
    <property type="entry name" value="Elp3"/>
    <property type="match status" value="1"/>
</dbReference>
<feature type="binding site" evidence="17">
    <location>
        <position position="60"/>
    </location>
    <ligand>
        <name>[4Fe-4S] cluster</name>
        <dbReference type="ChEBI" id="CHEBI:49883"/>
        <note>4Fe-4S-S-AdoMet</note>
    </ligand>
</feature>
<feature type="binding site" evidence="17">
    <location>
        <position position="56"/>
    </location>
    <ligand>
        <name>[4Fe-4S] cluster</name>
        <dbReference type="ChEBI" id="CHEBI:49883"/>
        <note>4Fe-4S-S-AdoMet</note>
    </ligand>
</feature>
<feature type="binding site" evidence="16">
    <location>
        <begin position="107"/>
        <end position="108"/>
    </location>
    <ligand>
        <name>S-adenosyl-L-methionine</name>
        <dbReference type="ChEBI" id="CHEBI:59789"/>
        <label>2</label>
    </ligand>
</feature>
<evidence type="ECO:0000256" key="9">
    <source>
        <dbReference type="ARBA" id="ARBA00023002"/>
    </source>
</evidence>
<feature type="binding site" evidence="16">
    <location>
        <position position="50"/>
    </location>
    <ligand>
        <name>S-adenosyl-L-methionine</name>
        <dbReference type="ChEBI" id="CHEBI:59789"/>
        <label>1</label>
    </ligand>
</feature>
<dbReference type="PANTHER" id="PTHR13932:SF6">
    <property type="entry name" value="OXYGEN-INDEPENDENT COPROPORPHYRINOGEN III OXIDASE"/>
    <property type="match status" value="1"/>
</dbReference>
<dbReference type="SFLD" id="SFLDS00029">
    <property type="entry name" value="Radical_SAM"/>
    <property type="match status" value="1"/>
</dbReference>
<evidence type="ECO:0000259" key="18">
    <source>
        <dbReference type="PROSITE" id="PS51918"/>
    </source>
</evidence>
<proteinExistence type="inferred from homology"/>
<dbReference type="RefSeq" id="WP_126401296.1">
    <property type="nucleotide sequence ID" value="NZ_AP018907.1"/>
</dbReference>
<dbReference type="SFLD" id="SFLDG01065">
    <property type="entry name" value="anaerobic_coproporphyrinogen-I"/>
    <property type="match status" value="1"/>
</dbReference>
<dbReference type="InterPro" id="IPR010723">
    <property type="entry name" value="HemN_C"/>
</dbReference>
<organism evidence="19 20">
    <name type="scientific">Blastochloris tepida</name>
    <dbReference type="NCBI Taxonomy" id="2233851"/>
    <lineage>
        <taxon>Bacteria</taxon>
        <taxon>Pseudomonadati</taxon>
        <taxon>Pseudomonadota</taxon>
        <taxon>Alphaproteobacteria</taxon>
        <taxon>Hyphomicrobiales</taxon>
        <taxon>Blastochloridaceae</taxon>
        <taxon>Blastochloris</taxon>
    </lineage>
</organism>
<keyword evidence="12 15" id="KW-0627">Porphyrin biosynthesis</keyword>
<keyword evidence="10 15" id="KW-0408">Iron</keyword>
<keyword evidence="6 15" id="KW-0963">Cytoplasm</keyword>
<comment type="subcellular location">
    <subcellularLocation>
        <location evidence="1 15">Cytoplasm</location>
    </subcellularLocation>
</comment>
<evidence type="ECO:0000256" key="14">
    <source>
        <dbReference type="ARBA" id="ARBA00048321"/>
    </source>
</evidence>
<keyword evidence="11 15" id="KW-0411">Iron-sulfur</keyword>
<reference evidence="19 20" key="1">
    <citation type="submission" date="2018-08" db="EMBL/GenBank/DDBJ databases">
        <title>Complete genome sequencing of Blastochloris tepida GI.</title>
        <authorList>
            <person name="Tsukatani Y."/>
            <person name="Mori H."/>
        </authorList>
    </citation>
    <scope>NUCLEOTIDE SEQUENCE [LARGE SCALE GENOMIC DNA]</scope>
    <source>
        <strain evidence="19 20">GI</strain>
    </source>
</reference>
<feature type="binding site" evidence="16">
    <location>
        <position position="203"/>
    </location>
    <ligand>
        <name>S-adenosyl-L-methionine</name>
        <dbReference type="ChEBI" id="CHEBI:59789"/>
        <label>2</label>
    </ligand>
</feature>
<dbReference type="Pfam" id="PF06969">
    <property type="entry name" value="HemN_C"/>
    <property type="match status" value="1"/>
</dbReference>
<evidence type="ECO:0000256" key="15">
    <source>
        <dbReference type="PIRNR" id="PIRNR000167"/>
    </source>
</evidence>
<dbReference type="GO" id="GO:0004109">
    <property type="term" value="F:coproporphyrinogen oxidase activity"/>
    <property type="evidence" value="ECO:0007669"/>
    <property type="project" value="InterPro"/>
</dbReference>
<dbReference type="GO" id="GO:0005737">
    <property type="term" value="C:cytoplasm"/>
    <property type="evidence" value="ECO:0007669"/>
    <property type="project" value="UniProtKB-SubCell"/>
</dbReference>
<dbReference type="SUPFAM" id="SSF102114">
    <property type="entry name" value="Radical SAM enzymes"/>
    <property type="match status" value="1"/>
</dbReference>
<accession>A0A348G3M3</accession>
<dbReference type="GO" id="GO:0006782">
    <property type="term" value="P:protoporphyrinogen IX biosynthetic process"/>
    <property type="evidence" value="ECO:0007669"/>
    <property type="project" value="UniProtKB-UniPathway"/>
</dbReference>
<feature type="binding site" evidence="16">
    <location>
        <begin position="62"/>
        <end position="64"/>
    </location>
    <ligand>
        <name>S-adenosyl-L-methionine</name>
        <dbReference type="ChEBI" id="CHEBI:59789"/>
        <label>2</label>
    </ligand>
</feature>
<dbReference type="InterPro" id="IPR007197">
    <property type="entry name" value="rSAM"/>
</dbReference>
<dbReference type="EMBL" id="AP018907">
    <property type="protein sequence ID" value="BBF94156.1"/>
    <property type="molecule type" value="Genomic_DNA"/>
</dbReference>
<dbReference type="EC" id="1.3.98.3" evidence="15"/>
<dbReference type="GO" id="GO:0051989">
    <property type="term" value="F:coproporphyrinogen dehydrogenase activity"/>
    <property type="evidence" value="ECO:0007669"/>
    <property type="project" value="UniProtKB-EC"/>
</dbReference>
<sequence>MTDTPILLAERTVPRYTSYPTAPHFSADVGPDQYGGWLEALPPDATLSIYLHVPFCASMCWYCGCHTKVVRRREPVEAYARRLVREVELIGERAGGRRVVHIHWGGGTPNMLGGAEMLKVTEALKAAFRFDAMTEHAVELDPRQVTPALVETLAKMGVTRASLGVQDFSVHVQEAIGRVQPYNVVEQAVALLRGVGIDKLNVDLMYGLPKQTLRDVRRTVLLAEALKPNRLALFGYAHVPWFKSHQKLIHDTDLPSPADRLEQAETAHETLAGVGYVPIGLDHFARPDDELAVAARTGRLHRNFQGYTTDEADALLGIGASSIGRVPQGFIQNAPDIAGWSRAIDAGTLATVRGIAVSADDKLRASIIERLMCDFSVDLDKIAASAGADDLTFGEELTALAPLASQGLIEIAGRHIAVTEAGRPFVRLAAAAFDTYLAKGKARHSLAV</sequence>
<feature type="binding site" evidence="16">
    <location>
        <position position="237"/>
    </location>
    <ligand>
        <name>S-adenosyl-L-methionine</name>
        <dbReference type="ChEBI" id="CHEBI:59789"/>
        <label>2</label>
    </ligand>
</feature>
<feature type="binding site" evidence="16">
    <location>
        <position position="178"/>
    </location>
    <ligand>
        <name>S-adenosyl-L-methionine</name>
        <dbReference type="ChEBI" id="CHEBI:59789"/>
        <label>2</label>
    </ligand>
</feature>
<dbReference type="UniPathway" id="UPA00251">
    <property type="reaction ID" value="UER00323"/>
</dbReference>
<dbReference type="PROSITE" id="PS51918">
    <property type="entry name" value="RADICAL_SAM"/>
    <property type="match status" value="1"/>
</dbReference>
<evidence type="ECO:0000256" key="4">
    <source>
        <dbReference type="ARBA" id="ARBA00011245"/>
    </source>
</evidence>
<dbReference type="OrthoDB" id="9808022at2"/>
<dbReference type="InterPro" id="IPR058240">
    <property type="entry name" value="rSAM_sf"/>
</dbReference>
<dbReference type="Proteomes" id="UP000266934">
    <property type="component" value="Chromosome"/>
</dbReference>
<gene>
    <name evidence="19" type="ORF">BLTE_28410</name>
</gene>